<protein>
    <submittedName>
        <fullName evidence="5">Fimbrial protein FimV</fullName>
    </submittedName>
</protein>
<evidence type="ECO:0000313" key="6">
    <source>
        <dbReference type="Proteomes" id="UP000715095"/>
    </source>
</evidence>
<gene>
    <name evidence="5" type="ORF">H6A60_08430</name>
</gene>
<feature type="domain" description="FimV N-terminal" evidence="4">
    <location>
        <begin position="26"/>
        <end position="124"/>
    </location>
</feature>
<evidence type="ECO:0000259" key="4">
    <source>
        <dbReference type="Pfam" id="PF25800"/>
    </source>
</evidence>
<feature type="region of interest" description="Disordered" evidence="1">
    <location>
        <begin position="610"/>
        <end position="695"/>
    </location>
</feature>
<accession>A0ABS2DT20</accession>
<dbReference type="InterPro" id="IPR038440">
    <property type="entry name" value="FimV_C_sf"/>
</dbReference>
<feature type="signal peptide" evidence="3">
    <location>
        <begin position="1"/>
        <end position="24"/>
    </location>
</feature>
<feature type="region of interest" description="Disordered" evidence="1">
    <location>
        <begin position="380"/>
        <end position="417"/>
    </location>
</feature>
<feature type="region of interest" description="Disordered" evidence="1">
    <location>
        <begin position="147"/>
        <end position="197"/>
    </location>
</feature>
<feature type="compositionally biased region" description="Basic and acidic residues" evidence="1">
    <location>
        <begin position="791"/>
        <end position="810"/>
    </location>
</feature>
<evidence type="ECO:0000313" key="5">
    <source>
        <dbReference type="EMBL" id="MBM6704506.1"/>
    </source>
</evidence>
<feature type="region of interest" description="Disordered" evidence="1">
    <location>
        <begin position="429"/>
        <end position="502"/>
    </location>
</feature>
<feature type="compositionally biased region" description="Low complexity" evidence="1">
    <location>
        <begin position="682"/>
        <end position="691"/>
    </location>
</feature>
<dbReference type="Gene3D" id="1.20.58.2200">
    <property type="match status" value="1"/>
</dbReference>
<evidence type="ECO:0000256" key="2">
    <source>
        <dbReference type="SAM" id="Phobius"/>
    </source>
</evidence>
<keyword evidence="2" id="KW-0472">Membrane</keyword>
<sequence>MFARKSAAILLSLAFAAAAASASAVSLGTLTVESRPGEPLNAVLEIDDVDLSVSPLLVRVAPPATYKREGVDWPDEVAGLRIAKDPGRNGIRVRVLGKESVAAGFPLLIELNAGGVVTVREYAIDVRDGAYVVVPAAQRTRMSAETQLPKGEAAVPRAAHSGYTAEPVAPATEKTVEKTAQSEKTAKSEKVSKAPAKRVRRSAPQVVKEYVALNGFSPEEPFTVQRDMTLWSIAKLYWPSYRGATLEQLNAAFAARNPDAFEKGDVSRLIRGAVLQPPSLEAVLAEDPAEAFRAVHGAKTDVPLPTQNLMDAQRVSPVCAEAVANAQDAARGKGASVRAIGEAGAAALAACEKPEATESAESVETTAAAEAAAAAETAAQTAATAAPAEGSGASAEANAVAATEPKPAIEIPSEDELRPKIAVSATAVMPGAEGATNGEKTASADTTGASANEAAADVAAADGGAPAQSAADAAPSADTQKTSDEQGAENAAQKPDQANAVDKTAAADKAAAAEAEAFPWAWIALALIVAAILGGLAWARRSKNDDGHAGAGEEAPKQGTINFAAVEPASEAQLRAVNATVSEAVKNGTTAGAMGAGTVEYVRAQIEAAEAEKSAQPADEAAKAQAVEEQQEPVAQPREAAASAEAQAADATVETAAFKAPADQPWLDPNDDELPPLDAESEPASQAQSAPLDLSAAMAGVSLDLEDADAAGKSAAECEAQGETAEKPADDEADAFEPIASNRYVPPLEPEPIPAPAPLAVEPIGADQARSAKPTERVPEPVLETSGSSAELEKTAEKPAERRPSEKERAQWSAYDGKLKLANSFIGLGALKEAHELLEEVRRHGSDEQRRQAAFLEERIASRL</sequence>
<dbReference type="Proteomes" id="UP000715095">
    <property type="component" value="Unassembled WGS sequence"/>
</dbReference>
<feature type="compositionally biased region" description="Basic and acidic residues" evidence="1">
    <location>
        <begin position="174"/>
        <end position="192"/>
    </location>
</feature>
<keyword evidence="6" id="KW-1185">Reference proteome</keyword>
<dbReference type="RefSeq" id="WP_205103426.1">
    <property type="nucleotide sequence ID" value="NZ_JACJJC010000013.1"/>
</dbReference>
<feature type="compositionally biased region" description="Polar residues" evidence="1">
    <location>
        <begin position="438"/>
        <end position="447"/>
    </location>
</feature>
<feature type="compositionally biased region" description="Low complexity" evidence="1">
    <location>
        <begin position="615"/>
        <end position="668"/>
    </location>
</feature>
<feature type="compositionally biased region" description="Low complexity" evidence="1">
    <location>
        <begin position="380"/>
        <end position="404"/>
    </location>
</feature>
<reference evidence="5 6" key="1">
    <citation type="journal article" date="2021" name="Sci. Rep.">
        <title>The distribution of antibiotic resistance genes in chicken gut microbiota commensals.</title>
        <authorList>
            <person name="Juricova H."/>
            <person name="Matiasovicova J."/>
            <person name="Kubasova T."/>
            <person name="Cejkova D."/>
            <person name="Rychlik I."/>
        </authorList>
    </citation>
    <scope>NUCLEOTIDE SEQUENCE [LARGE SCALE GENOMIC DNA]</scope>
    <source>
        <strain evidence="5 6">An829</strain>
    </source>
</reference>
<name>A0ABS2DT20_9BURK</name>
<feature type="compositionally biased region" description="Pro residues" evidence="1">
    <location>
        <begin position="747"/>
        <end position="757"/>
    </location>
</feature>
<feature type="compositionally biased region" description="Acidic residues" evidence="1">
    <location>
        <begin position="669"/>
        <end position="681"/>
    </location>
</feature>
<comment type="caution">
    <text evidence="5">The sequence shown here is derived from an EMBL/GenBank/DDBJ whole genome shotgun (WGS) entry which is preliminary data.</text>
</comment>
<feature type="transmembrane region" description="Helical" evidence="2">
    <location>
        <begin position="520"/>
        <end position="539"/>
    </location>
</feature>
<dbReference type="Pfam" id="PF25800">
    <property type="entry name" value="FimV_N"/>
    <property type="match status" value="1"/>
</dbReference>
<proteinExistence type="predicted"/>
<keyword evidence="3" id="KW-0732">Signal</keyword>
<dbReference type="EMBL" id="JACJJC010000013">
    <property type="protein sequence ID" value="MBM6704506.1"/>
    <property type="molecule type" value="Genomic_DNA"/>
</dbReference>
<keyword evidence="2" id="KW-1133">Transmembrane helix</keyword>
<feature type="compositionally biased region" description="Low complexity" evidence="1">
    <location>
        <begin position="448"/>
        <end position="477"/>
    </location>
</feature>
<evidence type="ECO:0000256" key="1">
    <source>
        <dbReference type="SAM" id="MobiDB-lite"/>
    </source>
</evidence>
<keyword evidence="2" id="KW-0812">Transmembrane</keyword>
<feature type="chain" id="PRO_5047486502" evidence="3">
    <location>
        <begin position="25"/>
        <end position="864"/>
    </location>
</feature>
<evidence type="ECO:0000256" key="3">
    <source>
        <dbReference type="SAM" id="SignalP"/>
    </source>
</evidence>
<dbReference type="InterPro" id="IPR057840">
    <property type="entry name" value="FimV_N"/>
</dbReference>
<organism evidence="5 6">
    <name type="scientific">Sutterella massiliensis</name>
    <dbReference type="NCBI Taxonomy" id="1816689"/>
    <lineage>
        <taxon>Bacteria</taxon>
        <taxon>Pseudomonadati</taxon>
        <taxon>Pseudomonadota</taxon>
        <taxon>Betaproteobacteria</taxon>
        <taxon>Burkholderiales</taxon>
        <taxon>Sutterellaceae</taxon>
        <taxon>Sutterella</taxon>
    </lineage>
</organism>
<feature type="region of interest" description="Disordered" evidence="1">
    <location>
        <begin position="708"/>
        <end position="811"/>
    </location>
</feature>